<feature type="chain" id="PRO_5046352591" description="Autolysin" evidence="3">
    <location>
        <begin position="23"/>
        <end position="253"/>
    </location>
</feature>
<dbReference type="RefSeq" id="WP_307345893.1">
    <property type="nucleotide sequence ID" value="NZ_JAUSUD010000030.1"/>
</dbReference>
<protein>
    <recommendedName>
        <fullName evidence="2">Autolysin</fullName>
    </recommendedName>
    <alternativeName>
        <fullName evidence="1">Cell wall hydrolase</fullName>
    </alternativeName>
</protein>
<feature type="signal peptide" evidence="3">
    <location>
        <begin position="1"/>
        <end position="22"/>
    </location>
</feature>
<keyword evidence="6" id="KW-1185">Reference proteome</keyword>
<dbReference type="Pfam" id="PF01510">
    <property type="entry name" value="Amidase_2"/>
    <property type="match status" value="1"/>
</dbReference>
<comment type="caution">
    <text evidence="5">The sequence shown here is derived from an EMBL/GenBank/DDBJ whole genome shotgun (WGS) entry which is preliminary data.</text>
</comment>
<name>A0ABT9ZLA2_9BACI</name>
<accession>A0ABT9ZLA2</accession>
<dbReference type="EMBL" id="JAUSUD010000030">
    <property type="protein sequence ID" value="MDQ0233080.1"/>
    <property type="molecule type" value="Genomic_DNA"/>
</dbReference>
<sequence length="253" mass="29286">MKKSITLALLLAFVFNISTVHAFEGTMVNNDDQSLTATPKPSIETMTKDGKYILMTREEFKNWLFKQQVKRKINLIQHHHTWAPSYKHFKWNNHLQLVKNMEHYHKSEKGWQTIAQNITTFPDGRIVISRPFNMAPEGSIGWNANAHGISIENIGNFDKGQDIMTKEQKDTIVYITALLCIKFNLKPSVDTITYHHWWHYKTGQRILDKGSDKDVKSCPGTNFFGGNSTQSAKKYFYPLVLRKMEEISASKQY</sequence>
<evidence type="ECO:0000259" key="4">
    <source>
        <dbReference type="Pfam" id="PF01510"/>
    </source>
</evidence>
<reference evidence="5 6" key="1">
    <citation type="submission" date="2023-07" db="EMBL/GenBank/DDBJ databases">
        <title>Genomic Encyclopedia of Type Strains, Phase IV (KMG-IV): sequencing the most valuable type-strain genomes for metagenomic binning, comparative biology and taxonomic classification.</title>
        <authorList>
            <person name="Goeker M."/>
        </authorList>
    </citation>
    <scope>NUCLEOTIDE SEQUENCE [LARGE SCALE GENOMIC DNA]</scope>
    <source>
        <strain evidence="5 6">DSM 29005</strain>
    </source>
</reference>
<dbReference type="Gene3D" id="3.40.80.10">
    <property type="entry name" value="Peptidoglycan recognition protein-like"/>
    <property type="match status" value="1"/>
</dbReference>
<evidence type="ECO:0000256" key="2">
    <source>
        <dbReference type="ARBA" id="ARBA00032390"/>
    </source>
</evidence>
<proteinExistence type="predicted"/>
<feature type="domain" description="N-acetylmuramoyl-L-alanine amidase" evidence="4">
    <location>
        <begin position="71"/>
        <end position="220"/>
    </location>
</feature>
<dbReference type="InterPro" id="IPR002502">
    <property type="entry name" value="Amidase_domain"/>
</dbReference>
<dbReference type="Proteomes" id="UP001234495">
    <property type="component" value="Unassembled WGS sequence"/>
</dbReference>
<evidence type="ECO:0000313" key="6">
    <source>
        <dbReference type="Proteomes" id="UP001234495"/>
    </source>
</evidence>
<dbReference type="SUPFAM" id="SSF55846">
    <property type="entry name" value="N-acetylmuramoyl-L-alanine amidase-like"/>
    <property type="match status" value="1"/>
</dbReference>
<evidence type="ECO:0000313" key="5">
    <source>
        <dbReference type="EMBL" id="MDQ0233080.1"/>
    </source>
</evidence>
<dbReference type="InterPro" id="IPR036505">
    <property type="entry name" value="Amidase/PGRP_sf"/>
</dbReference>
<organism evidence="5 6">
    <name type="scientific">Metabacillus malikii</name>
    <dbReference type="NCBI Taxonomy" id="1504265"/>
    <lineage>
        <taxon>Bacteria</taxon>
        <taxon>Bacillati</taxon>
        <taxon>Bacillota</taxon>
        <taxon>Bacilli</taxon>
        <taxon>Bacillales</taxon>
        <taxon>Bacillaceae</taxon>
        <taxon>Metabacillus</taxon>
    </lineage>
</organism>
<keyword evidence="3" id="KW-0732">Signal</keyword>
<evidence type="ECO:0000256" key="3">
    <source>
        <dbReference type="SAM" id="SignalP"/>
    </source>
</evidence>
<gene>
    <name evidence="5" type="ORF">J2S19_004421</name>
</gene>
<dbReference type="CDD" id="cd06583">
    <property type="entry name" value="PGRP"/>
    <property type="match status" value="1"/>
</dbReference>
<evidence type="ECO:0000256" key="1">
    <source>
        <dbReference type="ARBA" id="ARBA00030881"/>
    </source>
</evidence>